<gene>
    <name evidence="3" type="ORF">GCM10009854_29750</name>
</gene>
<protein>
    <submittedName>
        <fullName evidence="3">DUF2752 domain-containing protein</fullName>
    </submittedName>
</protein>
<keyword evidence="2" id="KW-0732">Signal</keyword>
<dbReference type="RefSeq" id="WP_344131886.1">
    <property type="nucleotide sequence ID" value="NZ_BAAARA010000008.1"/>
</dbReference>
<evidence type="ECO:0000256" key="2">
    <source>
        <dbReference type="SAM" id="SignalP"/>
    </source>
</evidence>
<proteinExistence type="predicted"/>
<feature type="chain" id="PRO_5047277160" evidence="2">
    <location>
        <begin position="29"/>
        <end position="139"/>
    </location>
</feature>
<reference evidence="3 4" key="1">
    <citation type="journal article" date="2019" name="Int. J. Syst. Evol. Microbiol.">
        <title>The Global Catalogue of Microorganisms (GCM) 10K type strain sequencing project: providing services to taxonomists for standard genome sequencing and annotation.</title>
        <authorList>
            <consortium name="The Broad Institute Genomics Platform"/>
            <consortium name="The Broad Institute Genome Sequencing Center for Infectious Disease"/>
            <person name="Wu L."/>
            <person name="Ma J."/>
        </authorList>
    </citation>
    <scope>NUCLEOTIDE SEQUENCE [LARGE SCALE GENOMIC DNA]</scope>
    <source>
        <strain evidence="3 4">JCM 16221</strain>
    </source>
</reference>
<sequence length="139" mass="15079">MLPASARAMRMPAATALVGFAGVGLVLAADPTSESGTWLPPCPFNALTGLDCPGCGGTRAVWSLLHGDLPAALDYNALAVLLIPFFLWLWGAWVGGRWRGTRFRTWGSWRWTPFVLLGLVAVWTVARNLPFPPFTQLRA</sequence>
<evidence type="ECO:0000256" key="1">
    <source>
        <dbReference type="SAM" id="Phobius"/>
    </source>
</evidence>
<dbReference type="EMBL" id="BAAARA010000008">
    <property type="protein sequence ID" value="GAA2350055.1"/>
    <property type="molecule type" value="Genomic_DNA"/>
</dbReference>
<keyword evidence="1" id="KW-1133">Transmembrane helix</keyword>
<feature type="transmembrane region" description="Helical" evidence="1">
    <location>
        <begin position="108"/>
        <end position="126"/>
    </location>
</feature>
<keyword evidence="1" id="KW-0812">Transmembrane</keyword>
<comment type="caution">
    <text evidence="3">The sequence shown here is derived from an EMBL/GenBank/DDBJ whole genome shotgun (WGS) entry which is preliminary data.</text>
</comment>
<dbReference type="Pfam" id="PF10825">
    <property type="entry name" value="DUF2752"/>
    <property type="match status" value="1"/>
</dbReference>
<keyword evidence="1" id="KW-0472">Membrane</keyword>
<accession>A0ABN3GFB7</accession>
<evidence type="ECO:0000313" key="4">
    <source>
        <dbReference type="Proteomes" id="UP001501218"/>
    </source>
</evidence>
<feature type="transmembrane region" description="Helical" evidence="1">
    <location>
        <begin position="75"/>
        <end position="96"/>
    </location>
</feature>
<keyword evidence="4" id="KW-1185">Reference proteome</keyword>
<dbReference type="InterPro" id="IPR021215">
    <property type="entry name" value="DUF2752"/>
</dbReference>
<name>A0ABN3GFB7_9PSEU</name>
<dbReference type="Proteomes" id="UP001501218">
    <property type="component" value="Unassembled WGS sequence"/>
</dbReference>
<evidence type="ECO:0000313" key="3">
    <source>
        <dbReference type="EMBL" id="GAA2350055.1"/>
    </source>
</evidence>
<feature type="signal peptide" evidence="2">
    <location>
        <begin position="1"/>
        <end position="28"/>
    </location>
</feature>
<organism evidence="3 4">
    <name type="scientific">Saccharopolyspora halophila</name>
    <dbReference type="NCBI Taxonomy" id="405551"/>
    <lineage>
        <taxon>Bacteria</taxon>
        <taxon>Bacillati</taxon>
        <taxon>Actinomycetota</taxon>
        <taxon>Actinomycetes</taxon>
        <taxon>Pseudonocardiales</taxon>
        <taxon>Pseudonocardiaceae</taxon>
        <taxon>Saccharopolyspora</taxon>
    </lineage>
</organism>